<dbReference type="Pfam" id="PF00126">
    <property type="entry name" value="HTH_1"/>
    <property type="match status" value="1"/>
</dbReference>
<dbReference type="AlphaFoldDB" id="A0A1L7I2E9"/>
<dbReference type="SUPFAM" id="SSF46785">
    <property type="entry name" value="Winged helix' DNA-binding domain"/>
    <property type="match status" value="1"/>
</dbReference>
<keyword evidence="2" id="KW-0238">DNA-binding</keyword>
<proteinExistence type="predicted"/>
<evidence type="ECO:0000313" key="2">
    <source>
        <dbReference type="EMBL" id="APU67770.1"/>
    </source>
</evidence>
<evidence type="ECO:0000259" key="1">
    <source>
        <dbReference type="Pfam" id="PF00126"/>
    </source>
</evidence>
<dbReference type="GO" id="GO:0003700">
    <property type="term" value="F:DNA-binding transcription factor activity"/>
    <property type="evidence" value="ECO:0007669"/>
    <property type="project" value="InterPro"/>
</dbReference>
<dbReference type="STRING" id="1229726.GRFL_1046"/>
<dbReference type="InterPro" id="IPR036390">
    <property type="entry name" value="WH_DNA-bd_sf"/>
</dbReference>
<keyword evidence="3" id="KW-1185">Reference proteome</keyword>
<accession>A0A1L7I2E9</accession>
<reference evidence="2 3" key="1">
    <citation type="submission" date="2016-07" db="EMBL/GenBank/DDBJ databases">
        <title>Multi-omics approach to identify versatile polysaccharide utilization systems of a marine flavobacterium Gramella flava.</title>
        <authorList>
            <person name="Tang K."/>
        </authorList>
    </citation>
    <scope>NUCLEOTIDE SEQUENCE [LARGE SCALE GENOMIC DNA]</scope>
    <source>
        <strain evidence="2 3">JLT2011</strain>
    </source>
</reference>
<dbReference type="InterPro" id="IPR051815">
    <property type="entry name" value="Molybdate_resp_trans_reg"/>
</dbReference>
<protein>
    <submittedName>
        <fullName evidence="2">DNA-binding domain of ModE</fullName>
    </submittedName>
</protein>
<evidence type="ECO:0000313" key="3">
    <source>
        <dbReference type="Proteomes" id="UP000186230"/>
    </source>
</evidence>
<dbReference type="PANTHER" id="PTHR30432:SF1">
    <property type="entry name" value="DNA-BINDING TRANSCRIPTIONAL DUAL REGULATOR MODE"/>
    <property type="match status" value="1"/>
</dbReference>
<dbReference type="GO" id="GO:0003677">
    <property type="term" value="F:DNA binding"/>
    <property type="evidence" value="ECO:0007669"/>
    <property type="project" value="UniProtKB-KW"/>
</dbReference>
<sequence length="112" mass="12852">MKKINFKCWIEQEGEKFYGPGPHELLKWIQSEGSLSRAAAEMGMSYKKAWEMVQRLNQFSGEPMVIAKKGGSHGGGAVVTSQAEILMQEYEQLKYRLAETLEKERTHLRFLN</sequence>
<dbReference type="KEGG" id="gfl:GRFL_1046"/>
<dbReference type="InterPro" id="IPR036388">
    <property type="entry name" value="WH-like_DNA-bd_sf"/>
</dbReference>
<organism evidence="2 3">
    <name type="scientific">Christiangramia flava JLT2011</name>
    <dbReference type="NCBI Taxonomy" id="1229726"/>
    <lineage>
        <taxon>Bacteria</taxon>
        <taxon>Pseudomonadati</taxon>
        <taxon>Bacteroidota</taxon>
        <taxon>Flavobacteriia</taxon>
        <taxon>Flavobacteriales</taxon>
        <taxon>Flavobacteriaceae</taxon>
        <taxon>Christiangramia</taxon>
    </lineage>
</organism>
<dbReference type="RefSeq" id="WP_083643614.1">
    <property type="nucleotide sequence ID" value="NZ_AMRU01000002.1"/>
</dbReference>
<dbReference type="EMBL" id="CP016359">
    <property type="protein sequence ID" value="APU67770.1"/>
    <property type="molecule type" value="Genomic_DNA"/>
</dbReference>
<name>A0A1L7I2E9_9FLAO</name>
<dbReference type="Proteomes" id="UP000186230">
    <property type="component" value="Chromosome"/>
</dbReference>
<dbReference type="InterPro" id="IPR000847">
    <property type="entry name" value="LysR_HTH_N"/>
</dbReference>
<dbReference type="PANTHER" id="PTHR30432">
    <property type="entry name" value="TRANSCRIPTIONAL REGULATOR MODE"/>
    <property type="match status" value="1"/>
</dbReference>
<gene>
    <name evidence="2" type="ORF">GRFL_1046</name>
</gene>
<dbReference type="OrthoDB" id="9805928at2"/>
<feature type="domain" description="HTH lysR-type" evidence="1">
    <location>
        <begin position="26"/>
        <end position="71"/>
    </location>
</feature>
<dbReference type="Gene3D" id="1.10.10.10">
    <property type="entry name" value="Winged helix-like DNA-binding domain superfamily/Winged helix DNA-binding domain"/>
    <property type="match status" value="1"/>
</dbReference>